<keyword evidence="1" id="KW-0812">Transmembrane</keyword>
<evidence type="ECO:0000313" key="3">
    <source>
        <dbReference type="Proteomes" id="UP000886934"/>
    </source>
</evidence>
<dbReference type="AlphaFoldDB" id="A0AA37CWI0"/>
<dbReference type="Proteomes" id="UP000886934">
    <property type="component" value="Unassembled WGS sequence"/>
</dbReference>
<feature type="transmembrane region" description="Helical" evidence="1">
    <location>
        <begin position="69"/>
        <end position="85"/>
    </location>
</feature>
<evidence type="ECO:0000256" key="1">
    <source>
        <dbReference type="SAM" id="Phobius"/>
    </source>
</evidence>
<name>A0AA37CWI0_AERCA</name>
<evidence type="ECO:0008006" key="4">
    <source>
        <dbReference type="Google" id="ProtNLM"/>
    </source>
</evidence>
<organism evidence="2 3">
    <name type="scientific">Aeromonas caviae</name>
    <name type="common">Aeromonas punctata</name>
    <dbReference type="NCBI Taxonomy" id="648"/>
    <lineage>
        <taxon>Bacteria</taxon>
        <taxon>Pseudomonadati</taxon>
        <taxon>Pseudomonadota</taxon>
        <taxon>Gammaproteobacteria</taxon>
        <taxon>Aeromonadales</taxon>
        <taxon>Aeromonadaceae</taxon>
        <taxon>Aeromonas</taxon>
    </lineage>
</organism>
<sequence length="130" mass="13996">MARVPVTLAFFISGPPRAGFVVSGGAMTPDKDPQNYSVLAYLAFGGLSVWGGLVTYIQTVKREGRQFRWAEALLQVVVSGFAGMLTMLLSWYIAAPLPLCGFMAGLAGLMGSKALELYERRATGWMGGRE</sequence>
<proteinExistence type="predicted"/>
<dbReference type="InterPro" id="IPR032126">
    <property type="entry name" value="LydA_holin"/>
</dbReference>
<comment type="caution">
    <text evidence="2">The sequence shown here is derived from an EMBL/GenBank/DDBJ whole genome shotgun (WGS) entry which is preliminary data.</text>
</comment>
<keyword evidence="1" id="KW-1133">Transmembrane helix</keyword>
<dbReference type="EMBL" id="BPNN01000022">
    <property type="protein sequence ID" value="GJA63235.1"/>
    <property type="molecule type" value="Genomic_DNA"/>
</dbReference>
<gene>
    <name evidence="2" type="ORF">KAM351_18460</name>
</gene>
<protein>
    <recommendedName>
        <fullName evidence="4">Holin</fullName>
    </recommendedName>
</protein>
<keyword evidence="1" id="KW-0472">Membrane</keyword>
<feature type="transmembrane region" description="Helical" evidence="1">
    <location>
        <begin position="36"/>
        <end position="57"/>
    </location>
</feature>
<accession>A0AA37CWI0</accession>
<reference evidence="2" key="1">
    <citation type="submission" date="2021-07" db="EMBL/GenBank/DDBJ databases">
        <title>Draft genome sequence of carbapenem-resistant Aeromonas spp. in Japan.</title>
        <authorList>
            <person name="Maehana S."/>
            <person name="Suzuki M."/>
            <person name="Kitasato H."/>
        </authorList>
    </citation>
    <scope>NUCLEOTIDE SEQUENCE</scope>
    <source>
        <strain evidence="2">KAM351</strain>
    </source>
</reference>
<dbReference type="Pfam" id="PF16083">
    <property type="entry name" value="Phage_holin_3_3"/>
    <property type="match status" value="1"/>
</dbReference>
<evidence type="ECO:0000313" key="2">
    <source>
        <dbReference type="EMBL" id="GJA63235.1"/>
    </source>
</evidence>